<evidence type="ECO:0000313" key="2">
    <source>
        <dbReference type="Proteomes" id="UP000009096"/>
    </source>
</evidence>
<evidence type="ECO:0008006" key="3">
    <source>
        <dbReference type="Google" id="ProtNLM"/>
    </source>
</evidence>
<proteinExistence type="predicted"/>
<dbReference type="KEGG" id="fvr:FVEG_14568"/>
<reference evidence="1 2" key="1">
    <citation type="journal article" date="2010" name="Nature">
        <title>Comparative genomics reveals mobile pathogenicity chromosomes in Fusarium.</title>
        <authorList>
            <person name="Ma L.J."/>
            <person name="van der Does H.C."/>
            <person name="Borkovich K.A."/>
            <person name="Coleman J.J."/>
            <person name="Daboussi M.J."/>
            <person name="Di Pietro A."/>
            <person name="Dufresne M."/>
            <person name="Freitag M."/>
            <person name="Grabherr M."/>
            <person name="Henrissat B."/>
            <person name="Houterman P.M."/>
            <person name="Kang S."/>
            <person name="Shim W.B."/>
            <person name="Woloshuk C."/>
            <person name="Xie X."/>
            <person name="Xu J.R."/>
            <person name="Antoniw J."/>
            <person name="Baker S.E."/>
            <person name="Bluhm B.H."/>
            <person name="Breakspear A."/>
            <person name="Brown D.W."/>
            <person name="Butchko R.A."/>
            <person name="Chapman S."/>
            <person name="Coulson R."/>
            <person name="Coutinho P.M."/>
            <person name="Danchin E.G."/>
            <person name="Diener A."/>
            <person name="Gale L.R."/>
            <person name="Gardiner D.M."/>
            <person name="Goff S."/>
            <person name="Hammond-Kosack K.E."/>
            <person name="Hilburn K."/>
            <person name="Hua-Van A."/>
            <person name="Jonkers W."/>
            <person name="Kazan K."/>
            <person name="Kodira C.D."/>
            <person name="Koehrsen M."/>
            <person name="Kumar L."/>
            <person name="Lee Y.H."/>
            <person name="Li L."/>
            <person name="Manners J.M."/>
            <person name="Miranda-Saavedra D."/>
            <person name="Mukherjee M."/>
            <person name="Park G."/>
            <person name="Park J."/>
            <person name="Park S.Y."/>
            <person name="Proctor R.H."/>
            <person name="Regev A."/>
            <person name="Ruiz-Roldan M.C."/>
            <person name="Sain D."/>
            <person name="Sakthikumar S."/>
            <person name="Sykes S."/>
            <person name="Schwartz D.C."/>
            <person name="Turgeon B.G."/>
            <person name="Wapinski I."/>
            <person name="Yoder O."/>
            <person name="Young S."/>
            <person name="Zeng Q."/>
            <person name="Zhou S."/>
            <person name="Galagan J."/>
            <person name="Cuomo C.A."/>
            <person name="Kistler H.C."/>
            <person name="Rep M."/>
        </authorList>
    </citation>
    <scope>NUCLEOTIDE SEQUENCE [LARGE SCALE GENOMIC DNA]</scope>
    <source>
        <strain evidence="2">M3125 / FGSC 7600</strain>
    </source>
</reference>
<dbReference type="GeneID" id="30071444"/>
<gene>
    <name evidence="1" type="ORF">FVEG_14568</name>
</gene>
<dbReference type="RefSeq" id="XP_018742021.1">
    <property type="nucleotide sequence ID" value="XM_018903502.1"/>
</dbReference>
<name>W7LJT6_GIBM7</name>
<dbReference type="Proteomes" id="UP000009096">
    <property type="component" value="Chromosome 1"/>
</dbReference>
<protein>
    <recommendedName>
        <fullName evidence="3">Zn(2)-C6 fungal-type domain-containing protein</fullName>
    </recommendedName>
</protein>
<accession>W7LJT6</accession>
<dbReference type="EMBL" id="CM000578">
    <property type="protein sequence ID" value="EWG35830.1"/>
    <property type="molecule type" value="Genomic_DNA"/>
</dbReference>
<evidence type="ECO:0000313" key="1">
    <source>
        <dbReference type="EMBL" id="EWG35830.1"/>
    </source>
</evidence>
<dbReference type="EMBL" id="DS022242">
    <property type="protein sequence ID" value="EWG35830.1"/>
    <property type="molecule type" value="Genomic_DNA"/>
</dbReference>
<dbReference type="VEuPathDB" id="FungiDB:FVEG_14568"/>
<sequence>MDCPPCRRRKLWRDLRPECCGQCRRANISCHGYRSARDLAFRDQTRVARQKVVARQGYAYQLTWPSPVLGLNLDVETRCRDTFFLLQYYFLTFSRS</sequence>
<organism evidence="1 2">
    <name type="scientific">Gibberella moniliformis (strain M3125 / FGSC 7600)</name>
    <name type="common">Maize ear and stalk rot fungus</name>
    <name type="synonym">Fusarium verticillioides</name>
    <dbReference type="NCBI Taxonomy" id="334819"/>
    <lineage>
        <taxon>Eukaryota</taxon>
        <taxon>Fungi</taxon>
        <taxon>Dikarya</taxon>
        <taxon>Ascomycota</taxon>
        <taxon>Pezizomycotina</taxon>
        <taxon>Sordariomycetes</taxon>
        <taxon>Hypocreomycetidae</taxon>
        <taxon>Hypocreales</taxon>
        <taxon>Nectriaceae</taxon>
        <taxon>Fusarium</taxon>
        <taxon>Fusarium fujikuroi species complex</taxon>
    </lineage>
</organism>
<keyword evidence="2" id="KW-1185">Reference proteome</keyword>
<dbReference type="AlphaFoldDB" id="W7LJT6"/>
<dbReference type="OrthoDB" id="5429770at2759"/>